<dbReference type="InterPro" id="IPR008929">
    <property type="entry name" value="Chondroitin_lyas"/>
</dbReference>
<reference evidence="3 4" key="1">
    <citation type="submission" date="2018-08" db="EMBL/GenBank/DDBJ databases">
        <title>Genomic Encyclopedia of Type Strains, Phase IV (KMG-IV): sequencing the most valuable type-strain genomes for metagenomic binning, comparative biology and taxonomic classification.</title>
        <authorList>
            <person name="Goeker M."/>
        </authorList>
    </citation>
    <scope>NUCLEOTIDE SEQUENCE [LARGE SCALE GENOMIC DNA]</scope>
    <source>
        <strain evidence="3 4">BW863</strain>
    </source>
</reference>
<dbReference type="AlphaFoldDB" id="A0A3D9YV28"/>
<dbReference type="GO" id="GO:0030313">
    <property type="term" value="C:cell envelope"/>
    <property type="evidence" value="ECO:0007669"/>
    <property type="project" value="UniProtKB-SubCell"/>
</dbReference>
<dbReference type="RefSeq" id="WP_245411302.1">
    <property type="nucleotide sequence ID" value="NZ_CP025086.1"/>
</dbReference>
<dbReference type="Gene3D" id="2.70.98.70">
    <property type="match status" value="1"/>
</dbReference>
<evidence type="ECO:0000313" key="4">
    <source>
        <dbReference type="Proteomes" id="UP000256900"/>
    </source>
</evidence>
<comment type="subcellular location">
    <subcellularLocation>
        <location evidence="1">Cell envelope</location>
    </subcellularLocation>
</comment>
<protein>
    <submittedName>
        <fullName evidence="3">Putative heparinase superfamily protein</fullName>
    </submittedName>
</protein>
<feature type="domain" description="Heparinase II/III-like C-terminal" evidence="2">
    <location>
        <begin position="311"/>
        <end position="557"/>
    </location>
</feature>
<keyword evidence="4" id="KW-1185">Reference proteome</keyword>
<organism evidence="3 4">
    <name type="scientific">Methylovirgula ligni</name>
    <dbReference type="NCBI Taxonomy" id="569860"/>
    <lineage>
        <taxon>Bacteria</taxon>
        <taxon>Pseudomonadati</taxon>
        <taxon>Pseudomonadota</taxon>
        <taxon>Alphaproteobacteria</taxon>
        <taxon>Hyphomicrobiales</taxon>
        <taxon>Beijerinckiaceae</taxon>
        <taxon>Methylovirgula</taxon>
    </lineage>
</organism>
<dbReference type="GO" id="GO:0016829">
    <property type="term" value="F:lyase activity"/>
    <property type="evidence" value="ECO:0007669"/>
    <property type="project" value="InterPro"/>
</dbReference>
<sequence length="574" mass="62864">MKFGDKLHIGRRVAGRAGRVARRIVTAPGAALSSLRAPVPERLLIAPQDLRTTDASIASEIYSGYFALAGRVVNLRGASPFEAAAPSPGWARALASFGWLRHLRAADTALARANARALVDDFLSHSEKPDRTPAWEVRVAVRRMLSFLSQSPIILENADRAFYRRFMRALMRLQYFLERQIAVGAVRGEERLFAAISLAELGLCAKVGNNFQRRSTRLLAEELSRQIRPDGGHASRSADTLIRLLLDLLPLRQAYAARSLPPPPELLNAIDRMLPMLRLLRHGDGSIALFNGMGVTPVDVLTTVLAYEDPRAKPMFNAPYTGYQRVEASDSILIVDTGRPPPPEFSTRAHAGTLSFEFSIGPQRLIVNCGAPDSELSPARGAARATAAHSTLVVDDTSSSHFASGKGLEKWLGGEIISGPRQVAVERLNQPGATRLVMAHDGYRAQFDVLHERRLTLSADGLRLDGEDRLKSVAAKPRTYPFAIRFHVHPSVQLHSVLEGEAALLDLPDGTRWILSTQEAPIEIEESIFFAAPDGPRASQQLVIYRSAADPPHVAWTLRALGHENRDDAAFEDG</sequence>
<gene>
    <name evidence="3" type="ORF">DES32_2530</name>
</gene>
<comment type="caution">
    <text evidence="3">The sequence shown here is derived from an EMBL/GenBank/DDBJ whole genome shotgun (WGS) entry which is preliminary data.</text>
</comment>
<name>A0A3D9YV28_9HYPH</name>
<evidence type="ECO:0000313" key="3">
    <source>
        <dbReference type="EMBL" id="REF86476.1"/>
    </source>
</evidence>
<dbReference type="Gene3D" id="1.50.10.100">
    <property type="entry name" value="Chondroitin AC/alginate lyase"/>
    <property type="match status" value="1"/>
</dbReference>
<dbReference type="InterPro" id="IPR012480">
    <property type="entry name" value="Hepar_II_III_C"/>
</dbReference>
<accession>A0A3D9YV28</accession>
<evidence type="ECO:0000256" key="1">
    <source>
        <dbReference type="ARBA" id="ARBA00004196"/>
    </source>
</evidence>
<dbReference type="Pfam" id="PF07940">
    <property type="entry name" value="Hepar_II_III_C"/>
    <property type="match status" value="1"/>
</dbReference>
<dbReference type="EMBL" id="QUMO01000003">
    <property type="protein sequence ID" value="REF86476.1"/>
    <property type="molecule type" value="Genomic_DNA"/>
</dbReference>
<dbReference type="Proteomes" id="UP000256900">
    <property type="component" value="Unassembled WGS sequence"/>
</dbReference>
<evidence type="ECO:0000259" key="2">
    <source>
        <dbReference type="Pfam" id="PF07940"/>
    </source>
</evidence>
<proteinExistence type="predicted"/>